<keyword evidence="2" id="KW-0472">Membrane</keyword>
<evidence type="ECO:0000313" key="4">
    <source>
        <dbReference type="Proteomes" id="UP001144204"/>
    </source>
</evidence>
<dbReference type="AlphaFoldDB" id="A0A9W6EQN2"/>
<keyword evidence="2" id="KW-0812">Transmembrane</keyword>
<evidence type="ECO:0000313" key="3">
    <source>
        <dbReference type="EMBL" id="GLB46131.1"/>
    </source>
</evidence>
<name>A0A9W6EQN2_9LACO</name>
<keyword evidence="2" id="KW-1133">Transmembrane helix</keyword>
<feature type="coiled-coil region" evidence="1">
    <location>
        <begin position="227"/>
        <end position="254"/>
    </location>
</feature>
<dbReference type="RefSeq" id="WP_286135590.1">
    <property type="nucleotide sequence ID" value="NZ_BRPL01000002.1"/>
</dbReference>
<proteinExistence type="predicted"/>
<dbReference type="Pfam" id="PF16069">
    <property type="entry name" value="DUF4811"/>
    <property type="match status" value="1"/>
</dbReference>
<keyword evidence="4" id="KW-1185">Reference proteome</keyword>
<reference evidence="3" key="2">
    <citation type="journal article" date="2023" name="PLoS ONE">
        <title>Philodulcilactobacillus myokoensis gen. nov., sp. nov., a fructophilic, acidophilic, and agar-phobic lactic acid bacterium isolated from fermented vegetable extracts.</title>
        <authorList>
            <person name="Kouya T."/>
            <person name="Ishiyama Y."/>
            <person name="Ohashi S."/>
            <person name="Kumakubo R."/>
            <person name="Yamazaki T."/>
            <person name="Otaki T."/>
        </authorList>
    </citation>
    <scope>NUCLEOTIDE SEQUENCE</scope>
    <source>
        <strain evidence="3">WR16-4</strain>
    </source>
</reference>
<feature type="transmembrane region" description="Helical" evidence="2">
    <location>
        <begin position="26"/>
        <end position="46"/>
    </location>
</feature>
<comment type="caution">
    <text evidence="3">The sequence shown here is derived from an EMBL/GenBank/DDBJ whole genome shotgun (WGS) entry which is preliminary data.</text>
</comment>
<reference evidence="3" key="1">
    <citation type="submission" date="2022-07" db="EMBL/GenBank/DDBJ databases">
        <authorList>
            <person name="Kouya T."/>
            <person name="Ishiyama Y."/>
        </authorList>
    </citation>
    <scope>NUCLEOTIDE SEQUENCE</scope>
    <source>
        <strain evidence="3">WR16-4</strain>
    </source>
</reference>
<protein>
    <submittedName>
        <fullName evidence="3">DUF4811 domain-containing protein</fullName>
    </submittedName>
</protein>
<dbReference type="InterPro" id="IPR032083">
    <property type="entry name" value="DUF4811"/>
</dbReference>
<dbReference type="Proteomes" id="UP001144204">
    <property type="component" value="Unassembled WGS sequence"/>
</dbReference>
<evidence type="ECO:0000256" key="1">
    <source>
        <dbReference type="SAM" id="Coils"/>
    </source>
</evidence>
<gene>
    <name evidence="3" type="ORF">WR164_01100</name>
</gene>
<organism evidence="3 4">
    <name type="scientific">Philodulcilactobacillus myokoensis</name>
    <dbReference type="NCBI Taxonomy" id="2929573"/>
    <lineage>
        <taxon>Bacteria</taxon>
        <taxon>Bacillati</taxon>
        <taxon>Bacillota</taxon>
        <taxon>Bacilli</taxon>
        <taxon>Lactobacillales</taxon>
        <taxon>Lactobacillaceae</taxon>
        <taxon>Philodulcilactobacillus</taxon>
    </lineage>
</organism>
<keyword evidence="1" id="KW-0175">Coiled coil</keyword>
<dbReference type="EMBL" id="BRPL01000002">
    <property type="protein sequence ID" value="GLB46131.1"/>
    <property type="molecule type" value="Genomic_DNA"/>
</dbReference>
<evidence type="ECO:0000256" key="2">
    <source>
        <dbReference type="SAM" id="Phobius"/>
    </source>
</evidence>
<sequence>MIIYLLIIIAILYFLSWNLIKNRTFHIVASTITSLLLLGAVVLSIMNFNDHYGMHRVNQTKTEQLASVSPSKQMKMLIYQPVGTSSAAKKYQVVIYKNHDDQKKTSHTNPDTSVINHIHQNSSVKSPKMVTTKTRWEYKSHSAKLMFDLAQKANTDKTVNDFYVPKNWLVLSAKQAKALPKIMKQEQSNMKAQMSSPQAKMQMQRQAQSFIQAKMMQAMQKNPQMPAQQKAKLMKQLQAEFKQQVQQKAAAQLMPKVMQQVKQVK</sequence>
<accession>A0A9W6EQN2</accession>